<dbReference type="PANTHER" id="PTHR42709">
    <property type="entry name" value="ALKALINE PHOSPHATASE LIKE PROTEIN"/>
    <property type="match status" value="1"/>
</dbReference>
<keyword evidence="3 6" id="KW-0812">Transmembrane</keyword>
<keyword evidence="2" id="KW-1003">Cell membrane</keyword>
<dbReference type="AlphaFoldDB" id="A0A0D5LJW6"/>
<evidence type="ECO:0000256" key="4">
    <source>
        <dbReference type="ARBA" id="ARBA00022989"/>
    </source>
</evidence>
<feature type="transmembrane region" description="Helical" evidence="6">
    <location>
        <begin position="7"/>
        <end position="32"/>
    </location>
</feature>
<dbReference type="HOGENOM" id="CLU_044208_1_0_5"/>
<evidence type="ECO:0000256" key="6">
    <source>
        <dbReference type="SAM" id="Phobius"/>
    </source>
</evidence>
<evidence type="ECO:0000313" key="9">
    <source>
        <dbReference type="Proteomes" id="UP000032611"/>
    </source>
</evidence>
<dbReference type="GO" id="GO:0005886">
    <property type="term" value="C:plasma membrane"/>
    <property type="evidence" value="ECO:0007669"/>
    <property type="project" value="UniProtKB-SubCell"/>
</dbReference>
<name>A0A0D5LJW6_MAREN</name>
<sequence>MPMSEQFLALVPIYGVPVIALCVMLSCLGVPLPSALIMLVGGSLVASGDLPYAPTVGACLTAACTSDQIGYWTGRIGGSRLVSRYAARGTKSRRLVRRARGYLHRRGAIAIFLTRWLLAMIGPYVNPVAGAAGMRWKVFTLSAIPGQMIWVNFYIFLGFMFAKNIVAVAQIAGNASGFLAAGVVALFLGWRITRIVQGRRRRSIKPRGRM</sequence>
<dbReference type="PANTHER" id="PTHR42709:SF6">
    <property type="entry name" value="UNDECAPRENYL PHOSPHATE TRANSPORTER A"/>
    <property type="match status" value="1"/>
</dbReference>
<dbReference type="KEGG" id="mey:TM49_00025"/>
<evidence type="ECO:0000256" key="1">
    <source>
        <dbReference type="ARBA" id="ARBA00004651"/>
    </source>
</evidence>
<keyword evidence="9" id="KW-1185">Reference proteome</keyword>
<dbReference type="InterPro" id="IPR051311">
    <property type="entry name" value="DedA_domain"/>
</dbReference>
<dbReference type="Proteomes" id="UP000032611">
    <property type="component" value="Chromosome"/>
</dbReference>
<reference evidence="8 9" key="1">
    <citation type="journal article" date="2015" name="Genome Announc.">
        <title>Complete genome sequence of Martelella endophytica YC6887, which has antifungal activity associated with a halophyte.</title>
        <authorList>
            <person name="Khan A."/>
            <person name="Khan H."/>
            <person name="Chung E.J."/>
            <person name="Hossain M.T."/>
            <person name="Chung Y.R."/>
        </authorList>
    </citation>
    <scope>NUCLEOTIDE SEQUENCE [LARGE SCALE GENOMIC DNA]</scope>
    <source>
        <strain evidence="8">YC6887</strain>
    </source>
</reference>
<evidence type="ECO:0000256" key="5">
    <source>
        <dbReference type="ARBA" id="ARBA00023136"/>
    </source>
</evidence>
<organism evidence="8 9">
    <name type="scientific">Martelella endophytica</name>
    <dbReference type="NCBI Taxonomy" id="1486262"/>
    <lineage>
        <taxon>Bacteria</taxon>
        <taxon>Pseudomonadati</taxon>
        <taxon>Pseudomonadota</taxon>
        <taxon>Alphaproteobacteria</taxon>
        <taxon>Hyphomicrobiales</taxon>
        <taxon>Aurantimonadaceae</taxon>
        <taxon>Martelella</taxon>
    </lineage>
</organism>
<evidence type="ECO:0000256" key="3">
    <source>
        <dbReference type="ARBA" id="ARBA00022692"/>
    </source>
</evidence>
<dbReference type="Pfam" id="PF09335">
    <property type="entry name" value="VTT_dom"/>
    <property type="match status" value="1"/>
</dbReference>
<keyword evidence="4 6" id="KW-1133">Transmembrane helix</keyword>
<dbReference type="EMBL" id="CP010803">
    <property type="protein sequence ID" value="AJY44426.1"/>
    <property type="molecule type" value="Genomic_DNA"/>
</dbReference>
<keyword evidence="5 6" id="KW-0472">Membrane</keyword>
<evidence type="ECO:0000313" key="8">
    <source>
        <dbReference type="EMBL" id="AJY44426.1"/>
    </source>
</evidence>
<dbReference type="InterPro" id="IPR032816">
    <property type="entry name" value="VTT_dom"/>
</dbReference>
<evidence type="ECO:0000256" key="2">
    <source>
        <dbReference type="ARBA" id="ARBA00022475"/>
    </source>
</evidence>
<proteinExistence type="predicted"/>
<feature type="transmembrane region" description="Helical" evidence="6">
    <location>
        <begin position="167"/>
        <end position="192"/>
    </location>
</feature>
<feature type="domain" description="VTT" evidence="7">
    <location>
        <begin position="32"/>
        <end position="158"/>
    </location>
</feature>
<protein>
    <recommendedName>
        <fullName evidence="7">VTT domain-containing protein</fullName>
    </recommendedName>
</protein>
<gene>
    <name evidence="8" type="ORF">TM49_00025</name>
</gene>
<evidence type="ECO:0000259" key="7">
    <source>
        <dbReference type="Pfam" id="PF09335"/>
    </source>
</evidence>
<feature type="transmembrane region" description="Helical" evidence="6">
    <location>
        <begin position="138"/>
        <end position="161"/>
    </location>
</feature>
<comment type="subcellular location">
    <subcellularLocation>
        <location evidence="1">Cell membrane</location>
        <topology evidence="1">Multi-pass membrane protein</topology>
    </subcellularLocation>
</comment>
<accession>A0A0D5LJW6</accession>
<dbReference type="PATRIC" id="fig|1486262.3.peg.5"/>
<feature type="transmembrane region" description="Helical" evidence="6">
    <location>
        <begin position="107"/>
        <end position="126"/>
    </location>
</feature>